<organism evidence="8 9">
    <name type="scientific">Variovorax paradoxus</name>
    <dbReference type="NCBI Taxonomy" id="34073"/>
    <lineage>
        <taxon>Bacteria</taxon>
        <taxon>Pseudomonadati</taxon>
        <taxon>Pseudomonadota</taxon>
        <taxon>Betaproteobacteria</taxon>
        <taxon>Burkholderiales</taxon>
        <taxon>Comamonadaceae</taxon>
        <taxon>Variovorax</taxon>
    </lineage>
</organism>
<evidence type="ECO:0000313" key="9">
    <source>
        <dbReference type="Proteomes" id="UP000249135"/>
    </source>
</evidence>
<evidence type="ECO:0000256" key="3">
    <source>
        <dbReference type="ARBA" id="ARBA00022692"/>
    </source>
</evidence>
<feature type="transmembrane region" description="Helical" evidence="6">
    <location>
        <begin position="337"/>
        <end position="357"/>
    </location>
</feature>
<comment type="subcellular location">
    <subcellularLocation>
        <location evidence="1">Membrane</location>
        <topology evidence="1">Multi-pass membrane protein</topology>
    </subcellularLocation>
</comment>
<dbReference type="InterPro" id="IPR011701">
    <property type="entry name" value="MFS"/>
</dbReference>
<evidence type="ECO:0000259" key="7">
    <source>
        <dbReference type="PROSITE" id="PS50850"/>
    </source>
</evidence>
<name>A0A2W5SHF9_VARPD</name>
<dbReference type="PROSITE" id="PS50850">
    <property type="entry name" value="MFS"/>
    <property type="match status" value="1"/>
</dbReference>
<evidence type="ECO:0000256" key="5">
    <source>
        <dbReference type="ARBA" id="ARBA00023136"/>
    </source>
</evidence>
<evidence type="ECO:0000256" key="4">
    <source>
        <dbReference type="ARBA" id="ARBA00022989"/>
    </source>
</evidence>
<feature type="transmembrane region" description="Helical" evidence="6">
    <location>
        <begin position="71"/>
        <end position="94"/>
    </location>
</feature>
<evidence type="ECO:0000313" key="8">
    <source>
        <dbReference type="EMBL" id="PZQ74290.1"/>
    </source>
</evidence>
<feature type="transmembrane region" description="Helical" evidence="6">
    <location>
        <begin position="247"/>
        <end position="267"/>
    </location>
</feature>
<dbReference type="InterPro" id="IPR036259">
    <property type="entry name" value="MFS_trans_sf"/>
</dbReference>
<feature type="transmembrane region" description="Helical" evidence="6">
    <location>
        <begin position="369"/>
        <end position="390"/>
    </location>
</feature>
<keyword evidence="2" id="KW-0813">Transport</keyword>
<dbReference type="Pfam" id="PF07690">
    <property type="entry name" value="MFS_1"/>
    <property type="match status" value="1"/>
</dbReference>
<evidence type="ECO:0000256" key="6">
    <source>
        <dbReference type="SAM" id="Phobius"/>
    </source>
</evidence>
<dbReference type="CDD" id="cd17320">
    <property type="entry name" value="MFS_MdfA_MDR_like"/>
    <property type="match status" value="1"/>
</dbReference>
<feature type="transmembrane region" description="Helical" evidence="6">
    <location>
        <begin position="157"/>
        <end position="176"/>
    </location>
</feature>
<protein>
    <submittedName>
        <fullName evidence="8">MFS transporter</fullName>
    </submittedName>
</protein>
<sequence>MGRRRPIAFALLLPLLLAAQPVATDSYLPALPAIARELGTASSSLTVFVLAFGLAQLLCGPLADRFGRRPVLLAGLGCYAVAAVGCALAGSVGWLVGWRAVQGFSMAAILVCARAAVRDLYPAHEGPHIMARGLTGLGVVALFAPVIGAWLVQGLGWRWVLGAMAVYAGVLFVLCWRDFAETHAPLAPGEAATPVARGSAREVFASRSFRAWAALAASTYGGIFCFLLLSPMVYIDLLGLSPALYGWIPAGGSMVYIFSTTMCRRLLRRWGAVRTVQLGASLSLSGACIQMLGCALWPQSVLPLLIGHAVYVLGHGIHQPCGQAGAVGDLPHLAGRAVSWSGFAMMFVAFCLGQFAARFVDNTMSHGTWPMVLPMVAAGMALMAIAFGWLPRLALAHPPARVR</sequence>
<dbReference type="GO" id="GO:0022857">
    <property type="term" value="F:transmembrane transporter activity"/>
    <property type="evidence" value="ECO:0007669"/>
    <property type="project" value="InterPro"/>
</dbReference>
<evidence type="ECO:0000256" key="1">
    <source>
        <dbReference type="ARBA" id="ARBA00004141"/>
    </source>
</evidence>
<dbReference type="Gene3D" id="1.20.1720.10">
    <property type="entry name" value="Multidrug resistance protein D"/>
    <property type="match status" value="1"/>
</dbReference>
<accession>A0A2W5SHF9</accession>
<evidence type="ECO:0000256" key="2">
    <source>
        <dbReference type="ARBA" id="ARBA00022448"/>
    </source>
</evidence>
<feature type="transmembrane region" description="Helical" evidence="6">
    <location>
        <begin position="40"/>
        <end position="59"/>
    </location>
</feature>
<comment type="caution">
    <text evidence="8">The sequence shown here is derived from an EMBL/GenBank/DDBJ whole genome shotgun (WGS) entry which is preliminary data.</text>
</comment>
<dbReference type="GO" id="GO:0005886">
    <property type="term" value="C:plasma membrane"/>
    <property type="evidence" value="ECO:0007669"/>
    <property type="project" value="TreeGrafter"/>
</dbReference>
<dbReference type="PANTHER" id="PTHR23502:SF132">
    <property type="entry name" value="POLYAMINE TRANSPORTER 2-RELATED"/>
    <property type="match status" value="1"/>
</dbReference>
<feature type="transmembrane region" description="Helical" evidence="6">
    <location>
        <begin position="100"/>
        <end position="117"/>
    </location>
</feature>
<keyword evidence="3 6" id="KW-0812">Transmembrane</keyword>
<reference evidence="8 9" key="1">
    <citation type="submission" date="2017-08" db="EMBL/GenBank/DDBJ databases">
        <title>Infants hospitalized years apart are colonized by the same room-sourced microbial strains.</title>
        <authorList>
            <person name="Brooks B."/>
            <person name="Olm M.R."/>
            <person name="Firek B.A."/>
            <person name="Baker R."/>
            <person name="Thomas B.C."/>
            <person name="Morowitz M.J."/>
            <person name="Banfield J.F."/>
        </authorList>
    </citation>
    <scope>NUCLEOTIDE SEQUENCE [LARGE SCALE GENOMIC DNA]</scope>
    <source>
        <strain evidence="8">S2_005_003_R2_41</strain>
    </source>
</reference>
<gene>
    <name evidence="8" type="ORF">DI563_12705</name>
</gene>
<keyword evidence="5 6" id="KW-0472">Membrane</keyword>
<dbReference type="PANTHER" id="PTHR23502">
    <property type="entry name" value="MAJOR FACILITATOR SUPERFAMILY"/>
    <property type="match status" value="1"/>
</dbReference>
<dbReference type="InterPro" id="IPR020846">
    <property type="entry name" value="MFS_dom"/>
</dbReference>
<proteinExistence type="predicted"/>
<feature type="domain" description="Major facilitator superfamily (MFS) profile" evidence="7">
    <location>
        <begin position="1"/>
        <end position="403"/>
    </location>
</feature>
<dbReference type="SUPFAM" id="SSF103473">
    <property type="entry name" value="MFS general substrate transporter"/>
    <property type="match status" value="1"/>
</dbReference>
<dbReference type="EMBL" id="QFPP01000138">
    <property type="protein sequence ID" value="PZQ74290.1"/>
    <property type="molecule type" value="Genomic_DNA"/>
</dbReference>
<feature type="transmembrane region" description="Helical" evidence="6">
    <location>
        <begin position="129"/>
        <end position="151"/>
    </location>
</feature>
<dbReference type="Proteomes" id="UP000249135">
    <property type="component" value="Unassembled WGS sequence"/>
</dbReference>
<dbReference type="GO" id="GO:1990961">
    <property type="term" value="P:xenobiotic detoxification by transmembrane export across the plasma membrane"/>
    <property type="evidence" value="ECO:0007669"/>
    <property type="project" value="TreeGrafter"/>
</dbReference>
<keyword evidence="4 6" id="KW-1133">Transmembrane helix</keyword>
<dbReference type="AlphaFoldDB" id="A0A2W5SHF9"/>
<feature type="transmembrane region" description="Helical" evidence="6">
    <location>
        <begin position="211"/>
        <end position="235"/>
    </location>
</feature>